<evidence type="ECO:0000313" key="2">
    <source>
        <dbReference type="EMBL" id="USP76359.1"/>
    </source>
</evidence>
<dbReference type="Proteomes" id="UP001056012">
    <property type="component" value="Chromosome 2"/>
</dbReference>
<dbReference type="EMBL" id="CP089275">
    <property type="protein sequence ID" value="USP76359.1"/>
    <property type="molecule type" value="Genomic_DNA"/>
</dbReference>
<gene>
    <name evidence="2" type="ORF">yc1106_03633</name>
</gene>
<feature type="region of interest" description="Disordered" evidence="1">
    <location>
        <begin position="492"/>
        <end position="513"/>
    </location>
</feature>
<name>A0A9Q9DS41_CURCL</name>
<dbReference type="AlphaFoldDB" id="A0A9Q9DS41"/>
<evidence type="ECO:0000313" key="3">
    <source>
        <dbReference type="Proteomes" id="UP001056012"/>
    </source>
</evidence>
<dbReference type="OrthoDB" id="5229512at2759"/>
<proteinExistence type="predicted"/>
<protein>
    <submittedName>
        <fullName evidence="2">Uncharacterized protein</fullName>
    </submittedName>
</protein>
<evidence type="ECO:0000256" key="1">
    <source>
        <dbReference type="SAM" id="MobiDB-lite"/>
    </source>
</evidence>
<reference evidence="2" key="1">
    <citation type="submission" date="2021-12" db="EMBL/GenBank/DDBJ databases">
        <title>Curvularia clavata genome.</title>
        <authorList>
            <person name="Cao Y."/>
        </authorList>
    </citation>
    <scope>NUCLEOTIDE SEQUENCE</scope>
    <source>
        <strain evidence="2">Yc1106</strain>
    </source>
</reference>
<organism evidence="2 3">
    <name type="scientific">Curvularia clavata</name>
    <dbReference type="NCBI Taxonomy" id="95742"/>
    <lineage>
        <taxon>Eukaryota</taxon>
        <taxon>Fungi</taxon>
        <taxon>Dikarya</taxon>
        <taxon>Ascomycota</taxon>
        <taxon>Pezizomycotina</taxon>
        <taxon>Dothideomycetes</taxon>
        <taxon>Pleosporomycetidae</taxon>
        <taxon>Pleosporales</taxon>
        <taxon>Pleosporineae</taxon>
        <taxon>Pleosporaceae</taxon>
        <taxon>Curvularia</taxon>
    </lineage>
</organism>
<accession>A0A9Q9DS41</accession>
<sequence>MTEDAGPLPPAFPFMRLPLELREQVYSHYFHPGDHLVRNPVLEAKGFYGGVYQWDLDVFYVNKQIYRESKRVWDRENIFVKIATPWPTAGMYQVYLMATDGVSEQGSMSMSESSSGHRELPLLLQAKSENKINHISSEGLVPIVCADSKAAACKAHHAVVQIDSPLQGVEPEHMVIMLMDDLPLFAKTWYYSALSYPMLNERLHATFTLRNPLKEEGHGDDGAENREEEGLGVPISLQKKLLLPFEHVKGLAGVFIHGFSRSVRSELARLQAIPIPTLQQSLESATDLMLAGDTALSNPDSARDAAALEALDLYKKAFHAIHILIYNRTRRVMADVFFHDAVAHGRYAGQTGMTIRVLLRLQLVARTVAAYNQLRQWDDSAFWGMRSINILTESFSPSFEAFLTHLHNGADVGFIYVRTGIAFWHMEQNREDWMGELISYADDPMARSERLWEVAGRFVKPAVREKARGELLAYGVPKEKVAELFMSGQATTRETESVEVQDGSGSSDEDVWI</sequence>
<keyword evidence="3" id="KW-1185">Reference proteome</keyword>
<dbReference type="VEuPathDB" id="FungiDB:yc1106_03633"/>